<reference evidence="1 2" key="1">
    <citation type="submission" date="2016-11" db="EMBL/GenBank/DDBJ databases">
        <authorList>
            <person name="Jaros S."/>
            <person name="Januszkiewicz K."/>
            <person name="Wedrychowicz H."/>
        </authorList>
    </citation>
    <scope>NUCLEOTIDE SEQUENCE [LARGE SCALE GENOMIC DNA]</scope>
    <source>
        <strain evidence="1 2">DSM 45627</strain>
    </source>
</reference>
<protein>
    <submittedName>
        <fullName evidence="1">Uncharacterized protein</fullName>
    </submittedName>
</protein>
<gene>
    <name evidence="1" type="ORF">SAMN05443575_2922</name>
</gene>
<evidence type="ECO:0000313" key="1">
    <source>
        <dbReference type="EMBL" id="SHG84816.1"/>
    </source>
</evidence>
<name>A0A1M5N5E2_9ACTN</name>
<keyword evidence="2" id="KW-1185">Reference proteome</keyword>
<proteinExistence type="predicted"/>
<dbReference type="AlphaFoldDB" id="A0A1M5N5E2"/>
<organism evidence="1 2">
    <name type="scientific">Jatrophihabitans endophyticus</name>
    <dbReference type="NCBI Taxonomy" id="1206085"/>
    <lineage>
        <taxon>Bacteria</taxon>
        <taxon>Bacillati</taxon>
        <taxon>Actinomycetota</taxon>
        <taxon>Actinomycetes</taxon>
        <taxon>Jatrophihabitantales</taxon>
        <taxon>Jatrophihabitantaceae</taxon>
        <taxon>Jatrophihabitans</taxon>
    </lineage>
</organism>
<accession>A0A1M5N5E2</accession>
<sequence length="474" mass="49828">MISLHPTRWRRRWPRRSLALLCTAAALLAGLAVVTSGGAASAVANSLRPGLGYRPAGEFVGYYLTRDGTKVYCLSPRRAAPSSVSLHTVSRYPGLGRASSAALAYAVRIWGDARSPRAAAVESQVLNTLAGNGTDVRRRNRHLPASLRRDVAAHVSRARAQRGPYTVRLSTPRAVLPGGRATGSVLVRSAAGRPVSGVRVRLTASRNAAVRGVVRTGRGGSARFRYAVTDVGEVRFGARASALPPTAVRVSHPHAGQQRMVSWAPTTAARASSSFRAAASGFSHRYGCTSECDGRPVTVLRACAPAARVASRLVYRVGGRRVVVPFAASGRRRCVSTTVTSADGDRVGATWQYRVGRHWSRAVAAGGTFVVDCPPAPAVGVTLAANCTRATVTIGLAQPGAGGSWTPLVNTSRHRMVLDVSGSRTARVYAATGHEAVWTTSARCGAKLHLGFRGGVLRGSGRYNYGPNSAVVTP</sequence>
<evidence type="ECO:0000313" key="2">
    <source>
        <dbReference type="Proteomes" id="UP000186132"/>
    </source>
</evidence>
<dbReference type="RefSeq" id="WP_143168180.1">
    <property type="nucleotide sequence ID" value="NZ_FQVU01000003.1"/>
</dbReference>
<dbReference type="Proteomes" id="UP000186132">
    <property type="component" value="Unassembled WGS sequence"/>
</dbReference>
<dbReference type="EMBL" id="FQVU01000003">
    <property type="protein sequence ID" value="SHG84816.1"/>
    <property type="molecule type" value="Genomic_DNA"/>
</dbReference>